<dbReference type="SUPFAM" id="SSF52374">
    <property type="entry name" value="Nucleotidylyl transferase"/>
    <property type="match status" value="1"/>
</dbReference>
<feature type="domain" description="Cytidyltransferase-like" evidence="3">
    <location>
        <begin position="8"/>
        <end position="124"/>
    </location>
</feature>
<evidence type="ECO:0000259" key="3">
    <source>
        <dbReference type="Pfam" id="PF01467"/>
    </source>
</evidence>
<dbReference type="AlphaFoldDB" id="A0A3B0WFI5"/>
<dbReference type="InterPro" id="IPR004821">
    <property type="entry name" value="Cyt_trans-like"/>
</dbReference>
<proteinExistence type="predicted"/>
<dbReference type="PANTHER" id="PTHR43793:SF1">
    <property type="entry name" value="FAD SYNTHASE"/>
    <property type="match status" value="1"/>
</dbReference>
<keyword evidence="1 4" id="KW-0808">Transferase</keyword>
<dbReference type="EMBL" id="UOFE01000013">
    <property type="protein sequence ID" value="VAW51113.1"/>
    <property type="molecule type" value="Genomic_DNA"/>
</dbReference>
<organism evidence="4">
    <name type="scientific">hydrothermal vent metagenome</name>
    <dbReference type="NCBI Taxonomy" id="652676"/>
    <lineage>
        <taxon>unclassified sequences</taxon>
        <taxon>metagenomes</taxon>
        <taxon>ecological metagenomes</taxon>
    </lineage>
</organism>
<gene>
    <name evidence="4" type="ORF">MNBD_GAMMA05-986</name>
</gene>
<name>A0A3B0WFI5_9ZZZZ</name>
<dbReference type="InterPro" id="IPR014729">
    <property type="entry name" value="Rossmann-like_a/b/a_fold"/>
</dbReference>
<dbReference type="Pfam" id="PF01467">
    <property type="entry name" value="CTP_transf_like"/>
    <property type="match status" value="1"/>
</dbReference>
<reference evidence="4" key="1">
    <citation type="submission" date="2018-06" db="EMBL/GenBank/DDBJ databases">
        <authorList>
            <person name="Zhirakovskaya E."/>
        </authorList>
    </citation>
    <scope>NUCLEOTIDE SEQUENCE</scope>
</reference>
<dbReference type="GO" id="GO:0047348">
    <property type="term" value="F:glycerol-3-phosphate cytidylyltransferase activity"/>
    <property type="evidence" value="ECO:0007669"/>
    <property type="project" value="UniProtKB-EC"/>
</dbReference>
<dbReference type="Gene3D" id="3.40.50.620">
    <property type="entry name" value="HUPs"/>
    <property type="match status" value="1"/>
</dbReference>
<evidence type="ECO:0000256" key="2">
    <source>
        <dbReference type="ARBA" id="ARBA00022695"/>
    </source>
</evidence>
<protein>
    <submittedName>
        <fullName evidence="4">Glycerol-3-phosphate cytidylyltransferase</fullName>
        <ecNumber evidence="4">2.7.7.39</ecNumber>
    </submittedName>
</protein>
<evidence type="ECO:0000313" key="4">
    <source>
        <dbReference type="EMBL" id="VAW51113.1"/>
    </source>
</evidence>
<keyword evidence="2 4" id="KW-0548">Nucleotidyltransferase</keyword>
<dbReference type="NCBIfam" id="TIGR00125">
    <property type="entry name" value="cyt_tran_rel"/>
    <property type="match status" value="1"/>
</dbReference>
<sequence>MKKYKRVITYGTFDMFHIGHLKLLQRLAELGDELIVAVSTDEFNKIKNKTVLIPYAQRAEIVMNIKCVDMVIPEQSWDQKVLDIKKYSVPLFAIGDDWKGKFDFLEEHCEVLYLSRTKDISTTHLKKSLTGFLSISKEDILGAFKVIEALKNDFD</sequence>
<dbReference type="InterPro" id="IPR050385">
    <property type="entry name" value="Archaeal_FAD_synthase"/>
</dbReference>
<accession>A0A3B0WFI5</accession>
<dbReference type="EC" id="2.7.7.39" evidence="4"/>
<dbReference type="PANTHER" id="PTHR43793">
    <property type="entry name" value="FAD SYNTHASE"/>
    <property type="match status" value="1"/>
</dbReference>
<evidence type="ECO:0000256" key="1">
    <source>
        <dbReference type="ARBA" id="ARBA00022679"/>
    </source>
</evidence>